<feature type="compositionally biased region" description="Acidic residues" evidence="1">
    <location>
        <begin position="195"/>
        <end position="207"/>
    </location>
</feature>
<evidence type="ECO:0000256" key="1">
    <source>
        <dbReference type="SAM" id="MobiDB-lite"/>
    </source>
</evidence>
<reference evidence="2 3" key="1">
    <citation type="submission" date="2018-03" db="EMBL/GenBank/DDBJ databases">
        <title>Draft Genome Sequences of the Obligatory Marine Myxobacteria Enhygromyxa salina SWB005.</title>
        <authorList>
            <person name="Poehlein A."/>
            <person name="Moghaddam J.A."/>
            <person name="Harms H."/>
            <person name="Alanjari M."/>
            <person name="Koenig G.M."/>
            <person name="Daniel R."/>
            <person name="Schaeberle T.F."/>
        </authorList>
    </citation>
    <scope>NUCLEOTIDE SEQUENCE [LARGE SCALE GENOMIC DNA]</scope>
    <source>
        <strain evidence="2 3">SWB005</strain>
    </source>
</reference>
<feature type="compositionally biased region" description="Low complexity" evidence="1">
    <location>
        <begin position="256"/>
        <end position="270"/>
    </location>
</feature>
<feature type="compositionally biased region" description="Acidic residues" evidence="1">
    <location>
        <begin position="274"/>
        <end position="284"/>
    </location>
</feature>
<organism evidence="2 3">
    <name type="scientific">Enhygromyxa salina</name>
    <dbReference type="NCBI Taxonomy" id="215803"/>
    <lineage>
        <taxon>Bacteria</taxon>
        <taxon>Pseudomonadati</taxon>
        <taxon>Myxococcota</taxon>
        <taxon>Polyangia</taxon>
        <taxon>Nannocystales</taxon>
        <taxon>Nannocystaceae</taxon>
        <taxon>Enhygromyxa</taxon>
    </lineage>
</organism>
<feature type="region of interest" description="Disordered" evidence="1">
    <location>
        <begin position="153"/>
        <end position="347"/>
    </location>
</feature>
<dbReference type="AlphaFoldDB" id="A0A2S9XXU4"/>
<gene>
    <name evidence="2" type="ORF">ENSA5_31960</name>
</gene>
<dbReference type="Proteomes" id="UP000237968">
    <property type="component" value="Unassembled WGS sequence"/>
</dbReference>
<feature type="region of interest" description="Disordered" evidence="1">
    <location>
        <begin position="91"/>
        <end position="123"/>
    </location>
</feature>
<proteinExistence type="predicted"/>
<sequence length="422" mass="42523">MANEPSKESSLFPSNDDERENSGLQDILAVAAKIKDKEDDPASAESEMNAEDSGLILFTAGGDDVGETKEEDDDALFGSFAGGLGAGFGAAAADPLSSSTDVVPLASTSEAAPATATAEEPKRNPLVAVAVVLGLVLAGGAAVLLTDKGAQPVQDQAQAGVSAKDSQGDAAVGKVEEPSVADAEPAEGGGPALEPEPEPEPEPEGETEGLLAGETEGAGLLADADAADPMAQKEGLLENDGSNGVAKVGKWDQGKSSASNKPAPDSNAAPAPEPEPEPEPEFDPLPEPQPSGSGGKVSEEDVDCLLNPDMPKCQSGAAPKPKEQEVLAPKVPDKLSTSQLRSGMNKIKSAAKKCGGQHGVPPGTKVKVKVSIEGSTGTVSSVAAKGEHAGTPLGSCVEAAVKQATFDVFKKPSMGIDYSLSM</sequence>
<name>A0A2S9XXU4_9BACT</name>
<feature type="region of interest" description="Disordered" evidence="1">
    <location>
        <begin position="1"/>
        <end position="71"/>
    </location>
</feature>
<keyword evidence="3" id="KW-1185">Reference proteome</keyword>
<dbReference type="EMBL" id="PVNK01000149">
    <property type="protein sequence ID" value="PRP97689.1"/>
    <property type="molecule type" value="Genomic_DNA"/>
</dbReference>
<evidence type="ECO:0000313" key="2">
    <source>
        <dbReference type="EMBL" id="PRP97689.1"/>
    </source>
</evidence>
<feature type="compositionally biased region" description="Low complexity" evidence="1">
    <location>
        <begin position="106"/>
        <end position="118"/>
    </location>
</feature>
<accession>A0A2S9XXU4</accession>
<dbReference type="RefSeq" id="WP_181197812.1">
    <property type="nucleotide sequence ID" value="NZ_PVNK01000149.1"/>
</dbReference>
<feature type="compositionally biased region" description="Low complexity" evidence="1">
    <location>
        <begin position="208"/>
        <end position="228"/>
    </location>
</feature>
<evidence type="ECO:0000313" key="3">
    <source>
        <dbReference type="Proteomes" id="UP000237968"/>
    </source>
</evidence>
<protein>
    <submittedName>
        <fullName evidence="2">Uncharacterized protein</fullName>
    </submittedName>
</protein>
<comment type="caution">
    <text evidence="2">The sequence shown here is derived from an EMBL/GenBank/DDBJ whole genome shotgun (WGS) entry which is preliminary data.</text>
</comment>